<accession>A0AC61S1Q6</accession>
<keyword evidence="2" id="KW-1185">Reference proteome</keyword>
<dbReference type="Proteomes" id="UP000304953">
    <property type="component" value="Unassembled WGS sequence"/>
</dbReference>
<comment type="caution">
    <text evidence="1">The sequence shown here is derived from an EMBL/GenBank/DDBJ whole genome shotgun (WGS) entry which is preliminary data.</text>
</comment>
<name>A0AC61S1Q6_9FIRM</name>
<protein>
    <submittedName>
        <fullName evidence="1">DUF1700 domain-containing protein</fullName>
    </submittedName>
</protein>
<reference evidence="1" key="1">
    <citation type="submission" date="2019-04" db="EMBL/GenBank/DDBJ databases">
        <title>Microbes associate with the intestines of laboratory mice.</title>
        <authorList>
            <person name="Navarre W."/>
            <person name="Wong E."/>
            <person name="Huang K."/>
            <person name="Tropini C."/>
            <person name="Ng K."/>
            <person name="Yu B."/>
        </authorList>
    </citation>
    <scope>NUCLEOTIDE SEQUENCE</scope>
    <source>
        <strain evidence="1">NM01_1-7b</strain>
    </source>
</reference>
<proteinExistence type="predicted"/>
<evidence type="ECO:0000313" key="2">
    <source>
        <dbReference type="Proteomes" id="UP000304953"/>
    </source>
</evidence>
<organism evidence="1 2">
    <name type="scientific">Petralouisia muris</name>
    <dbReference type="NCBI Taxonomy" id="3032872"/>
    <lineage>
        <taxon>Bacteria</taxon>
        <taxon>Bacillati</taxon>
        <taxon>Bacillota</taxon>
        <taxon>Clostridia</taxon>
        <taxon>Lachnospirales</taxon>
        <taxon>Lachnospiraceae</taxon>
        <taxon>Petralouisia</taxon>
    </lineage>
</organism>
<gene>
    <name evidence="1" type="ORF">E5329_02330</name>
</gene>
<evidence type="ECO:0000313" key="1">
    <source>
        <dbReference type="EMBL" id="TGY97978.1"/>
    </source>
</evidence>
<sequence length="308" mass="33224">MSKDEFMRQLEQLLDDVAEEEKREALSYYQSYFEDAGAENEERILTELESPKKVAATIKADLGMETDAGAVKAGLGMETDAGIFTEHGFEDRRFEQKHPISIRKDANGQQSQEQSGPENSKGAAYDYQKSSGYDHPEDSGYDYQKSSGYDYQKSSGYDHPEGSGYDYQKSSGYGNSFSNSGDGHSTYSGRSGMEVLLIIVIAVVTSPIWLGAVAGIGGAVLGLAISVVCVTGAFYITGGVLFGIGIGQLITGSLAVGFALAGVGLLLLALAVLATILCVWVCGKLVPWLCEIVRRLWRSIFSGKEQRV</sequence>
<dbReference type="EMBL" id="SRYA01000003">
    <property type="protein sequence ID" value="TGY97978.1"/>
    <property type="molecule type" value="Genomic_DNA"/>
</dbReference>